<dbReference type="AlphaFoldDB" id="I0IMF8"/>
<evidence type="ECO:0000256" key="6">
    <source>
        <dbReference type="ARBA" id="ARBA00023004"/>
    </source>
</evidence>
<keyword evidence="6 12" id="KW-0408">Iron</keyword>
<dbReference type="InterPro" id="IPR023170">
    <property type="entry name" value="HhH_base_excis_C"/>
</dbReference>
<comment type="similarity">
    <text evidence="1 12">Belongs to the Nth/MutY family.</text>
</comment>
<keyword evidence="14" id="KW-0255">Endonuclease</keyword>
<dbReference type="Pfam" id="PF00730">
    <property type="entry name" value="HhH-GPD"/>
    <property type="match status" value="1"/>
</dbReference>
<organism evidence="14 15">
    <name type="scientific">Leptospirillum ferrooxidans (strain C2-3)</name>
    <dbReference type="NCBI Taxonomy" id="1162668"/>
    <lineage>
        <taxon>Bacteria</taxon>
        <taxon>Pseudomonadati</taxon>
        <taxon>Nitrospirota</taxon>
        <taxon>Nitrospiria</taxon>
        <taxon>Nitrospirales</taxon>
        <taxon>Nitrospiraceae</taxon>
        <taxon>Leptospirillum</taxon>
    </lineage>
</organism>
<comment type="function">
    <text evidence="12">DNA repair enzyme that has both DNA N-glycosylase activity and AP-lyase activity. The DNA N-glycosylase activity releases various damaged pyrimidines from DNA by cleaving the N-glycosidic bond, leaving an AP (apurinic/apyrimidinic) site. The AP-lyase activity cleaves the phosphodiester bond 3' to the AP site by a beta-elimination, leaving a 3'-terminal unsaturated sugar and a product with a terminal 5'-phosphate.</text>
</comment>
<dbReference type="FunFam" id="1.10.340.30:FF:000001">
    <property type="entry name" value="Endonuclease III"/>
    <property type="match status" value="1"/>
</dbReference>
<evidence type="ECO:0000256" key="9">
    <source>
        <dbReference type="ARBA" id="ARBA00023204"/>
    </source>
</evidence>
<dbReference type="Gene3D" id="1.10.340.30">
    <property type="entry name" value="Hypothetical protein, domain 2"/>
    <property type="match status" value="1"/>
</dbReference>
<keyword evidence="7 12" id="KW-0411">Iron-sulfur</keyword>
<evidence type="ECO:0000256" key="3">
    <source>
        <dbReference type="ARBA" id="ARBA00022723"/>
    </source>
</evidence>
<dbReference type="InterPro" id="IPR004036">
    <property type="entry name" value="Endonuclease-III-like_CS2"/>
</dbReference>
<dbReference type="SUPFAM" id="SSF48150">
    <property type="entry name" value="DNA-glycosylase"/>
    <property type="match status" value="1"/>
</dbReference>
<keyword evidence="9 12" id="KW-0234">DNA repair</keyword>
<dbReference type="CDD" id="cd00056">
    <property type="entry name" value="ENDO3c"/>
    <property type="match status" value="1"/>
</dbReference>
<name>I0IMF8_LEPFC</name>
<feature type="binding site" evidence="12">
    <location>
        <position position="197"/>
    </location>
    <ligand>
        <name>[4Fe-4S] cluster</name>
        <dbReference type="ChEBI" id="CHEBI:49883"/>
    </ligand>
</feature>
<dbReference type="PATRIC" id="fig|1162668.3.peg.873"/>
<dbReference type="PIRSF" id="PIRSF001435">
    <property type="entry name" value="Nth"/>
    <property type="match status" value="1"/>
</dbReference>
<dbReference type="Gene3D" id="1.10.1670.10">
    <property type="entry name" value="Helix-hairpin-Helix base-excision DNA repair enzymes (C-terminal)"/>
    <property type="match status" value="1"/>
</dbReference>
<dbReference type="Proteomes" id="UP000007382">
    <property type="component" value="Chromosome"/>
</dbReference>
<feature type="binding site" evidence="12">
    <location>
        <position position="206"/>
    </location>
    <ligand>
        <name>[4Fe-4S] cluster</name>
        <dbReference type="ChEBI" id="CHEBI:49883"/>
    </ligand>
</feature>
<dbReference type="Pfam" id="PF10576">
    <property type="entry name" value="EndIII_4Fe-2S"/>
    <property type="match status" value="1"/>
</dbReference>
<dbReference type="SMART" id="SM00525">
    <property type="entry name" value="FES"/>
    <property type="match status" value="1"/>
</dbReference>
<dbReference type="EC" id="4.2.99.18" evidence="12"/>
<evidence type="ECO:0000259" key="13">
    <source>
        <dbReference type="SMART" id="SM00478"/>
    </source>
</evidence>
<comment type="cofactor">
    <cofactor evidence="12">
        <name>[4Fe-4S] cluster</name>
        <dbReference type="ChEBI" id="CHEBI:49883"/>
    </cofactor>
    <text evidence="12">Binds 1 [4Fe-4S] cluster.</text>
</comment>
<evidence type="ECO:0000256" key="10">
    <source>
        <dbReference type="ARBA" id="ARBA00023239"/>
    </source>
</evidence>
<evidence type="ECO:0000256" key="7">
    <source>
        <dbReference type="ARBA" id="ARBA00023014"/>
    </source>
</evidence>
<evidence type="ECO:0000256" key="5">
    <source>
        <dbReference type="ARBA" id="ARBA00022801"/>
    </source>
</evidence>
<evidence type="ECO:0000256" key="12">
    <source>
        <dbReference type="HAMAP-Rule" id="MF_00942"/>
    </source>
</evidence>
<dbReference type="PANTHER" id="PTHR10359">
    <property type="entry name" value="A/G-SPECIFIC ADENINE GLYCOSYLASE/ENDONUCLEASE III"/>
    <property type="match status" value="1"/>
</dbReference>
<dbReference type="FunFam" id="1.10.1670.10:FF:000001">
    <property type="entry name" value="Endonuclease III"/>
    <property type="match status" value="1"/>
</dbReference>
<dbReference type="PROSITE" id="PS00764">
    <property type="entry name" value="ENDONUCLEASE_III_1"/>
    <property type="match status" value="1"/>
</dbReference>
<sequence length="212" mass="23269">MKKPNAAYVREIFEKLKVSIPHPAMELDFVSPFELLVATVLSAQSTDKTVNTITPTLFRKFPDPESMARASLSDLEGLIRSAGFFHRKSLQLIGLSRAIVDHFHGKVPDNIDELVKLPGVGRKTASVVLAYGFHIPAIAVDTHVIRVSNRLGLTVSSDPEEIESDLCSIIPREDWINSGSRLLLHGRYVCVARKPLCGSCVLSNLCPSKAPI</sequence>
<evidence type="ECO:0000313" key="14">
    <source>
        <dbReference type="EMBL" id="BAM06457.1"/>
    </source>
</evidence>
<accession>I0IMF8</accession>
<dbReference type="InterPro" id="IPR004035">
    <property type="entry name" value="Endouclease-III_FeS-bd_BS"/>
</dbReference>
<evidence type="ECO:0000313" key="15">
    <source>
        <dbReference type="Proteomes" id="UP000007382"/>
    </source>
</evidence>
<dbReference type="GO" id="GO:0003677">
    <property type="term" value="F:DNA binding"/>
    <property type="evidence" value="ECO:0007669"/>
    <property type="project" value="UniProtKB-UniRule"/>
</dbReference>
<dbReference type="PROSITE" id="PS01155">
    <property type="entry name" value="ENDONUCLEASE_III_2"/>
    <property type="match status" value="1"/>
</dbReference>
<dbReference type="GO" id="GO:0046872">
    <property type="term" value="F:metal ion binding"/>
    <property type="evidence" value="ECO:0007669"/>
    <property type="project" value="UniProtKB-KW"/>
</dbReference>
<gene>
    <name evidence="12" type="primary">nth</name>
    <name evidence="14" type="ordered locus">LFE_0742</name>
</gene>
<keyword evidence="3 12" id="KW-0479">Metal-binding</keyword>
<protein>
    <recommendedName>
        <fullName evidence="12">Endonuclease III</fullName>
        <ecNumber evidence="12">4.2.99.18</ecNumber>
    </recommendedName>
    <alternativeName>
        <fullName evidence="12">DNA-(apurinic or apyrimidinic site) lyase</fullName>
    </alternativeName>
</protein>
<dbReference type="GO" id="GO:0019104">
    <property type="term" value="F:DNA N-glycosylase activity"/>
    <property type="evidence" value="ECO:0007669"/>
    <property type="project" value="UniProtKB-UniRule"/>
</dbReference>
<dbReference type="STRING" id="1162668.LFE_0742"/>
<dbReference type="InterPro" id="IPR000445">
    <property type="entry name" value="HhH_motif"/>
</dbReference>
<dbReference type="eggNOG" id="COG0177">
    <property type="taxonomic scope" value="Bacteria"/>
</dbReference>
<keyword evidence="8 12" id="KW-0238">DNA-binding</keyword>
<dbReference type="InterPro" id="IPR011257">
    <property type="entry name" value="DNA_glycosylase"/>
</dbReference>
<keyword evidence="14" id="KW-0540">Nuclease</keyword>
<reference evidence="15" key="2">
    <citation type="submission" date="2012-03" db="EMBL/GenBank/DDBJ databases">
        <title>The complete genome sequence of the pioneer microbe on fresh volcanic deposit, Leptospirillum ferrooxidans strain C2-3.</title>
        <authorList>
            <person name="Fujimura R."/>
            <person name="Sato Y."/>
            <person name="Nishizawa T."/>
            <person name="Nanba K."/>
            <person name="Oshima K."/>
            <person name="Hattori M."/>
            <person name="Kamijo T."/>
            <person name="Ohta H."/>
        </authorList>
    </citation>
    <scope>NUCLEOTIDE SEQUENCE [LARGE SCALE GENOMIC DNA]</scope>
    <source>
        <strain evidence="15">C2-3</strain>
    </source>
</reference>
<reference evidence="14 15" key="1">
    <citation type="journal article" date="2012" name="J. Bacteriol.">
        <title>Complete Genome Sequence of Leptospirillum ferrooxidans Strain C2-3, Isolated from a Fresh Volcanic Ash Deposit on the Island of Miyake, Japan.</title>
        <authorList>
            <person name="Fujimura R."/>
            <person name="Sato Y."/>
            <person name="Nishizawa T."/>
            <person name="Oshima K."/>
            <person name="Kim S.-W."/>
            <person name="Hattori M."/>
            <person name="Kamijo T."/>
            <person name="Ohta H."/>
        </authorList>
    </citation>
    <scope>NUCLEOTIDE SEQUENCE [LARGE SCALE GENOMIC DNA]</scope>
    <source>
        <strain evidence="14 15">C2-3</strain>
    </source>
</reference>
<dbReference type="GO" id="GO:0140078">
    <property type="term" value="F:class I DNA-(apurinic or apyrimidinic site) endonuclease activity"/>
    <property type="evidence" value="ECO:0007669"/>
    <property type="project" value="UniProtKB-EC"/>
</dbReference>
<dbReference type="PANTHER" id="PTHR10359:SF18">
    <property type="entry name" value="ENDONUCLEASE III"/>
    <property type="match status" value="1"/>
</dbReference>
<dbReference type="HOGENOM" id="CLU_012862_3_3_0"/>
<dbReference type="Pfam" id="PF00633">
    <property type="entry name" value="HHH"/>
    <property type="match status" value="1"/>
</dbReference>
<dbReference type="GO" id="GO:0051539">
    <property type="term" value="F:4 iron, 4 sulfur cluster binding"/>
    <property type="evidence" value="ECO:0007669"/>
    <property type="project" value="UniProtKB-UniRule"/>
</dbReference>
<dbReference type="InterPro" id="IPR005759">
    <property type="entry name" value="Nth"/>
</dbReference>
<evidence type="ECO:0000256" key="2">
    <source>
        <dbReference type="ARBA" id="ARBA00022485"/>
    </source>
</evidence>
<dbReference type="RefSeq" id="WP_014448949.1">
    <property type="nucleotide sequence ID" value="NC_017094.1"/>
</dbReference>
<evidence type="ECO:0000256" key="11">
    <source>
        <dbReference type="ARBA" id="ARBA00023295"/>
    </source>
</evidence>
<evidence type="ECO:0000256" key="4">
    <source>
        <dbReference type="ARBA" id="ARBA00022763"/>
    </source>
</evidence>
<dbReference type="OrthoDB" id="9800977at2"/>
<keyword evidence="2 12" id="KW-0004">4Fe-4S</keyword>
<dbReference type="GO" id="GO:0006285">
    <property type="term" value="P:base-excision repair, AP site formation"/>
    <property type="evidence" value="ECO:0007669"/>
    <property type="project" value="TreeGrafter"/>
</dbReference>
<evidence type="ECO:0000256" key="8">
    <source>
        <dbReference type="ARBA" id="ARBA00023125"/>
    </source>
</evidence>
<keyword evidence="11 12" id="KW-0326">Glycosidase</keyword>
<dbReference type="InterPro" id="IPR003651">
    <property type="entry name" value="Endonuclease3_FeS-loop_motif"/>
</dbReference>
<keyword evidence="15" id="KW-1185">Reference proteome</keyword>
<dbReference type="InterPro" id="IPR003265">
    <property type="entry name" value="HhH-GPD_domain"/>
</dbReference>
<proteinExistence type="inferred from homology"/>
<keyword evidence="5 12" id="KW-0378">Hydrolase</keyword>
<dbReference type="EMBL" id="AP012342">
    <property type="protein sequence ID" value="BAM06457.1"/>
    <property type="molecule type" value="Genomic_DNA"/>
</dbReference>
<dbReference type="KEGG" id="lfc:LFE_0742"/>
<keyword evidence="4 12" id="KW-0227">DNA damage</keyword>
<feature type="binding site" evidence="12">
    <location>
        <position position="190"/>
    </location>
    <ligand>
        <name>[4Fe-4S] cluster</name>
        <dbReference type="ChEBI" id="CHEBI:49883"/>
    </ligand>
</feature>
<feature type="binding site" evidence="12">
    <location>
        <position position="200"/>
    </location>
    <ligand>
        <name>[4Fe-4S] cluster</name>
        <dbReference type="ChEBI" id="CHEBI:49883"/>
    </ligand>
</feature>
<comment type="catalytic activity">
    <reaction evidence="12">
        <text>2'-deoxyribonucleotide-(2'-deoxyribose 5'-phosphate)-2'-deoxyribonucleotide-DNA = a 3'-end 2'-deoxyribonucleotide-(2,3-dehydro-2,3-deoxyribose 5'-phosphate)-DNA + a 5'-end 5'-phospho-2'-deoxyribonucleoside-DNA + H(+)</text>
        <dbReference type="Rhea" id="RHEA:66592"/>
        <dbReference type="Rhea" id="RHEA-COMP:13180"/>
        <dbReference type="Rhea" id="RHEA-COMP:16897"/>
        <dbReference type="Rhea" id="RHEA-COMP:17067"/>
        <dbReference type="ChEBI" id="CHEBI:15378"/>
        <dbReference type="ChEBI" id="CHEBI:136412"/>
        <dbReference type="ChEBI" id="CHEBI:157695"/>
        <dbReference type="ChEBI" id="CHEBI:167181"/>
        <dbReference type="EC" id="4.2.99.18"/>
    </reaction>
</comment>
<feature type="domain" description="HhH-GPD" evidence="13">
    <location>
        <begin position="41"/>
        <end position="188"/>
    </location>
</feature>
<dbReference type="NCBIfam" id="TIGR01083">
    <property type="entry name" value="nth"/>
    <property type="match status" value="1"/>
</dbReference>
<evidence type="ECO:0000256" key="1">
    <source>
        <dbReference type="ARBA" id="ARBA00008343"/>
    </source>
</evidence>
<dbReference type="SMART" id="SM00478">
    <property type="entry name" value="ENDO3c"/>
    <property type="match status" value="1"/>
</dbReference>
<keyword evidence="10 12" id="KW-0456">Lyase</keyword>
<dbReference type="HAMAP" id="MF_00942">
    <property type="entry name" value="Nth"/>
    <property type="match status" value="1"/>
</dbReference>